<sequence>MAQKHKIPLTLNCPTCHTNYDIEMAVIPQGANTVLCHECHQSFEVNVLEGVNATINVDQDHAFQINKPCCEGFVYDAEGVDRLMRDGVVDAFTEVRPLRSKNYVPARQLQELW</sequence>
<dbReference type="RefSeq" id="WP_207860789.1">
    <property type="nucleotide sequence ID" value="NZ_JAFREP010000019.1"/>
</dbReference>
<comment type="caution">
    <text evidence="1">The sequence shown here is derived from an EMBL/GenBank/DDBJ whole genome shotgun (WGS) entry which is preliminary data.</text>
</comment>
<gene>
    <name evidence="1" type="ORF">J3U88_20285</name>
</gene>
<dbReference type="InterPro" id="IPR011723">
    <property type="entry name" value="Znf/thioredoxin_put"/>
</dbReference>
<dbReference type="EMBL" id="JAFREP010000019">
    <property type="protein sequence ID" value="MBO1320828.1"/>
    <property type="molecule type" value="Genomic_DNA"/>
</dbReference>
<reference evidence="1" key="1">
    <citation type="submission" date="2021-03" db="EMBL/GenBank/DDBJ databases">
        <authorList>
            <person name="Wang G."/>
        </authorList>
    </citation>
    <scope>NUCLEOTIDE SEQUENCE</scope>
    <source>
        <strain evidence="1">KCTC 12899</strain>
    </source>
</reference>
<evidence type="ECO:0000313" key="2">
    <source>
        <dbReference type="Proteomes" id="UP000664417"/>
    </source>
</evidence>
<dbReference type="NCBIfam" id="TIGR02098">
    <property type="entry name" value="MJ0042_CXXC"/>
    <property type="match status" value="1"/>
</dbReference>
<proteinExistence type="predicted"/>
<dbReference type="InterPro" id="IPR036280">
    <property type="entry name" value="Multihaem_cyt_sf"/>
</dbReference>
<protein>
    <recommendedName>
        <fullName evidence="3">Zinc finger/thioredoxin putative domain-containing protein</fullName>
    </recommendedName>
</protein>
<evidence type="ECO:0008006" key="3">
    <source>
        <dbReference type="Google" id="ProtNLM"/>
    </source>
</evidence>
<accession>A0A8J7QM18</accession>
<dbReference type="AlphaFoldDB" id="A0A8J7QM18"/>
<dbReference type="Proteomes" id="UP000664417">
    <property type="component" value="Unassembled WGS sequence"/>
</dbReference>
<keyword evidence="2" id="KW-1185">Reference proteome</keyword>
<evidence type="ECO:0000313" key="1">
    <source>
        <dbReference type="EMBL" id="MBO1320828.1"/>
    </source>
</evidence>
<dbReference type="SUPFAM" id="SSF48695">
    <property type="entry name" value="Multiheme cytochromes"/>
    <property type="match status" value="1"/>
</dbReference>
<organism evidence="1 2">
    <name type="scientific">Acanthopleuribacter pedis</name>
    <dbReference type="NCBI Taxonomy" id="442870"/>
    <lineage>
        <taxon>Bacteria</taxon>
        <taxon>Pseudomonadati</taxon>
        <taxon>Acidobacteriota</taxon>
        <taxon>Holophagae</taxon>
        <taxon>Acanthopleuribacterales</taxon>
        <taxon>Acanthopleuribacteraceae</taxon>
        <taxon>Acanthopleuribacter</taxon>
    </lineage>
</organism>
<name>A0A8J7QM18_9BACT</name>